<sequence>MSAIKKGTLCIIIGGCPENIGMLVEVIAHLGKYGGREDAYEIKTITGRKFNQMWQGTSLVKGYSTVAITDRHKLRPLKDDEPPNSELLVEDKELLFNA</sequence>
<evidence type="ECO:0000313" key="1">
    <source>
        <dbReference type="EMBL" id="CAB4904821.1"/>
    </source>
</evidence>
<protein>
    <submittedName>
        <fullName evidence="1">Unannotated protein</fullName>
    </submittedName>
</protein>
<organism evidence="1">
    <name type="scientific">freshwater metagenome</name>
    <dbReference type="NCBI Taxonomy" id="449393"/>
    <lineage>
        <taxon>unclassified sequences</taxon>
        <taxon>metagenomes</taxon>
        <taxon>ecological metagenomes</taxon>
    </lineage>
</organism>
<dbReference type="AlphaFoldDB" id="A0A6J7G9C9"/>
<dbReference type="EMBL" id="CAFBML010000078">
    <property type="protein sequence ID" value="CAB4904821.1"/>
    <property type="molecule type" value="Genomic_DNA"/>
</dbReference>
<proteinExistence type="predicted"/>
<gene>
    <name evidence="1" type="ORF">UFOPK3592_00656</name>
</gene>
<reference evidence="1" key="1">
    <citation type="submission" date="2020-05" db="EMBL/GenBank/DDBJ databases">
        <authorList>
            <person name="Chiriac C."/>
            <person name="Salcher M."/>
            <person name="Ghai R."/>
            <person name="Kavagutti S V."/>
        </authorList>
    </citation>
    <scope>NUCLEOTIDE SEQUENCE</scope>
</reference>
<accession>A0A6J7G9C9</accession>
<name>A0A6J7G9C9_9ZZZZ</name>